<dbReference type="InterPro" id="IPR011990">
    <property type="entry name" value="TPR-like_helical_dom_sf"/>
</dbReference>
<dbReference type="Proteomes" id="UP000652761">
    <property type="component" value="Unassembled WGS sequence"/>
</dbReference>
<dbReference type="Pfam" id="PF13812">
    <property type="entry name" value="PPR_3"/>
    <property type="match status" value="1"/>
</dbReference>
<accession>A0A843XQK2</accession>
<organism evidence="4 5">
    <name type="scientific">Colocasia esculenta</name>
    <name type="common">Wild taro</name>
    <name type="synonym">Arum esculentum</name>
    <dbReference type="NCBI Taxonomy" id="4460"/>
    <lineage>
        <taxon>Eukaryota</taxon>
        <taxon>Viridiplantae</taxon>
        <taxon>Streptophyta</taxon>
        <taxon>Embryophyta</taxon>
        <taxon>Tracheophyta</taxon>
        <taxon>Spermatophyta</taxon>
        <taxon>Magnoliopsida</taxon>
        <taxon>Liliopsida</taxon>
        <taxon>Araceae</taxon>
        <taxon>Aroideae</taxon>
        <taxon>Colocasieae</taxon>
        <taxon>Colocasia</taxon>
    </lineage>
</organism>
<keyword evidence="5" id="KW-1185">Reference proteome</keyword>
<dbReference type="PANTHER" id="PTHR47942:SF67">
    <property type="entry name" value="TETRATRICOPEPTIDE REPEAT (TPR)-LIKE SUPERFAMILY PROTEIN"/>
    <property type="match status" value="1"/>
</dbReference>
<dbReference type="EMBL" id="NMUH01011042">
    <property type="protein sequence ID" value="MQM21443.1"/>
    <property type="molecule type" value="Genomic_DNA"/>
</dbReference>
<dbReference type="InterPro" id="IPR002885">
    <property type="entry name" value="PPR_rpt"/>
</dbReference>
<reference evidence="4" key="1">
    <citation type="submission" date="2017-07" db="EMBL/GenBank/DDBJ databases">
        <title>Taro Niue Genome Assembly and Annotation.</title>
        <authorList>
            <person name="Atibalentja N."/>
            <person name="Keating K."/>
            <person name="Fields C.J."/>
        </authorList>
    </citation>
    <scope>NUCLEOTIDE SEQUENCE</scope>
    <source>
        <strain evidence="4">Niue_2</strain>
        <tissue evidence="4">Leaf</tissue>
    </source>
</reference>
<feature type="region of interest" description="Disordered" evidence="3">
    <location>
        <begin position="81"/>
        <end position="154"/>
    </location>
</feature>
<dbReference type="AlphaFoldDB" id="A0A843XQK2"/>
<evidence type="ECO:0000313" key="4">
    <source>
        <dbReference type="EMBL" id="MQM21443.1"/>
    </source>
</evidence>
<evidence type="ECO:0000256" key="3">
    <source>
        <dbReference type="SAM" id="MobiDB-lite"/>
    </source>
</evidence>
<evidence type="ECO:0000313" key="5">
    <source>
        <dbReference type="Proteomes" id="UP000652761"/>
    </source>
</evidence>
<gene>
    <name evidence="4" type="ORF">Taro_054483</name>
</gene>
<feature type="compositionally biased region" description="Low complexity" evidence="3">
    <location>
        <begin position="82"/>
        <end position="99"/>
    </location>
</feature>
<evidence type="ECO:0000256" key="2">
    <source>
        <dbReference type="PROSITE-ProRule" id="PRU00708"/>
    </source>
</evidence>
<dbReference type="PANTHER" id="PTHR47942">
    <property type="entry name" value="TETRATRICOPEPTIDE REPEAT (TPR)-LIKE SUPERFAMILY PROTEIN-RELATED"/>
    <property type="match status" value="1"/>
</dbReference>
<dbReference type="SMR" id="A0A843XQK2"/>
<feature type="repeat" description="PPR" evidence="2">
    <location>
        <begin position="275"/>
        <end position="309"/>
    </location>
</feature>
<dbReference type="Pfam" id="PF13041">
    <property type="entry name" value="PPR_2"/>
    <property type="match status" value="1"/>
</dbReference>
<dbReference type="InterPro" id="IPR051222">
    <property type="entry name" value="PPR/CCM1_RNA-binding"/>
</dbReference>
<proteinExistence type="predicted"/>
<evidence type="ECO:0000256" key="1">
    <source>
        <dbReference type="ARBA" id="ARBA00022737"/>
    </source>
</evidence>
<dbReference type="Pfam" id="PF01535">
    <property type="entry name" value="PPR"/>
    <property type="match status" value="1"/>
</dbReference>
<protein>
    <recommendedName>
        <fullName evidence="6">Pentatricopeptide repeat-containing protein</fullName>
    </recommendedName>
</protein>
<feature type="compositionally biased region" description="Basic and acidic residues" evidence="3">
    <location>
        <begin position="142"/>
        <end position="154"/>
    </location>
</feature>
<keyword evidence="1" id="KW-0677">Repeat</keyword>
<comment type="caution">
    <text evidence="4">The sequence shown here is derived from an EMBL/GenBank/DDBJ whole genome shotgun (WGS) entry which is preliminary data.</text>
</comment>
<sequence>MAATFTSPRFFHSCSRKLLLHFQHQRRFLLCHLPAPPLPTAAAAPHLLSTTPTPGIASPANTATCLGCFMPPFPHGCGKRAFTTSSSSRSSTPRFTNTNASFDWSDDDDDGGGGRSDAKKEQSLSQKMPLDKSKLPPPYDPFSKKPVVEESKDPKDLQEIFHKMRTEGLTNYAIKMFDGLSKDGLTHEALALFAQIKDKGSMPDVVAHTAVIEAYANAGGHSKEALKTYERMLASGVNPNAYTYSVLIKGLARDGKLKDAGKYILDMMTKGMKPNVATYTAVFEAYVKEGNEDQAKMLLEEMRGKGFTPDEKAVREHLGKRGHVFRSLMSLLFGK</sequence>
<feature type="repeat" description="PPR" evidence="2">
    <location>
        <begin position="240"/>
        <end position="274"/>
    </location>
</feature>
<feature type="repeat" description="PPR" evidence="2">
    <location>
        <begin position="204"/>
        <end position="239"/>
    </location>
</feature>
<name>A0A843XQK2_COLES</name>
<dbReference type="OrthoDB" id="185373at2759"/>
<evidence type="ECO:0008006" key="6">
    <source>
        <dbReference type="Google" id="ProtNLM"/>
    </source>
</evidence>
<dbReference type="NCBIfam" id="TIGR00756">
    <property type="entry name" value="PPR"/>
    <property type="match status" value="3"/>
</dbReference>
<dbReference type="PROSITE" id="PS51375">
    <property type="entry name" value="PPR"/>
    <property type="match status" value="3"/>
</dbReference>
<dbReference type="Gene3D" id="1.25.40.10">
    <property type="entry name" value="Tetratricopeptide repeat domain"/>
    <property type="match status" value="1"/>
</dbReference>